<evidence type="ECO:0000313" key="3">
    <source>
        <dbReference type="EMBL" id="TNN39977.1"/>
    </source>
</evidence>
<feature type="compositionally biased region" description="Gly residues" evidence="1">
    <location>
        <begin position="115"/>
        <end position="130"/>
    </location>
</feature>
<dbReference type="Proteomes" id="UP000314294">
    <property type="component" value="Unassembled WGS sequence"/>
</dbReference>
<keyword evidence="2" id="KW-1133">Transmembrane helix</keyword>
<evidence type="ECO:0000313" key="4">
    <source>
        <dbReference type="Proteomes" id="UP000314294"/>
    </source>
</evidence>
<dbReference type="AlphaFoldDB" id="A0A4Z2FFI1"/>
<proteinExistence type="predicted"/>
<evidence type="ECO:0000256" key="1">
    <source>
        <dbReference type="SAM" id="MobiDB-lite"/>
    </source>
</evidence>
<reference evidence="3 4" key="1">
    <citation type="submission" date="2019-03" db="EMBL/GenBank/DDBJ databases">
        <title>First draft genome of Liparis tanakae, snailfish: a comprehensive survey of snailfish specific genes.</title>
        <authorList>
            <person name="Kim W."/>
            <person name="Song I."/>
            <person name="Jeong J.-H."/>
            <person name="Kim D."/>
            <person name="Kim S."/>
            <person name="Ryu S."/>
            <person name="Song J.Y."/>
            <person name="Lee S.K."/>
        </authorList>
    </citation>
    <scope>NUCLEOTIDE SEQUENCE [LARGE SCALE GENOMIC DNA]</scope>
    <source>
        <tissue evidence="3">Muscle</tissue>
    </source>
</reference>
<dbReference type="EMBL" id="SRLO01001229">
    <property type="protein sequence ID" value="TNN39977.1"/>
    <property type="molecule type" value="Genomic_DNA"/>
</dbReference>
<name>A0A4Z2FFI1_9TELE</name>
<keyword evidence="4" id="KW-1185">Reference proteome</keyword>
<protein>
    <submittedName>
        <fullName evidence="3">Uncharacterized protein</fullName>
    </submittedName>
</protein>
<feature type="region of interest" description="Disordered" evidence="1">
    <location>
        <begin position="107"/>
        <end position="135"/>
    </location>
</feature>
<evidence type="ECO:0000256" key="2">
    <source>
        <dbReference type="SAM" id="Phobius"/>
    </source>
</evidence>
<accession>A0A4Z2FFI1</accession>
<comment type="caution">
    <text evidence="3">The sequence shown here is derived from an EMBL/GenBank/DDBJ whole genome shotgun (WGS) entry which is preliminary data.</text>
</comment>
<keyword evidence="2" id="KW-0812">Transmembrane</keyword>
<gene>
    <name evidence="3" type="ORF">EYF80_049853</name>
</gene>
<sequence length="291" mass="30055">MAIGKRRGVAGRGGGGGLIWGLRSQSATGRVSGQLVPGAVSVGLTVQGEVGPQLGGVAAQPAVAAAGDQGAPLGLGQRARGVQVLLHGLYAVGRKAGADKALKHAPLGERFSGGERQGWRGGRGGGGGGSQRRPEGDRLIRDLLTGGGSLVGWRVGVGLQSGGLYAGSSTALPSEELPLLLFVMREDSFFVFFFFVSLVIHLGVELAVIWFWSFGAISIGNGRVRNPCRPPVPSRAEKEDGPVKCFGEVERKGEGFGEVEGVGEGFGEAAMSLWSVPLAVAVLEEELCWLC</sequence>
<keyword evidence="2" id="KW-0472">Membrane</keyword>
<feature type="transmembrane region" description="Helical" evidence="2">
    <location>
        <begin position="189"/>
        <end position="212"/>
    </location>
</feature>
<organism evidence="3 4">
    <name type="scientific">Liparis tanakae</name>
    <name type="common">Tanaka's snailfish</name>
    <dbReference type="NCBI Taxonomy" id="230148"/>
    <lineage>
        <taxon>Eukaryota</taxon>
        <taxon>Metazoa</taxon>
        <taxon>Chordata</taxon>
        <taxon>Craniata</taxon>
        <taxon>Vertebrata</taxon>
        <taxon>Euteleostomi</taxon>
        <taxon>Actinopterygii</taxon>
        <taxon>Neopterygii</taxon>
        <taxon>Teleostei</taxon>
        <taxon>Neoteleostei</taxon>
        <taxon>Acanthomorphata</taxon>
        <taxon>Eupercaria</taxon>
        <taxon>Perciformes</taxon>
        <taxon>Cottioidei</taxon>
        <taxon>Cottales</taxon>
        <taxon>Liparidae</taxon>
        <taxon>Liparis</taxon>
    </lineage>
</organism>